<dbReference type="RefSeq" id="XP_058333671.1">
    <property type="nucleotide sequence ID" value="XM_058470530.1"/>
</dbReference>
<sequence length="844" mass="95467">MQGLWSRAVPTQSSCHCVSCLSTASGVTSRSASAASKRRLRIGNSVTALYTSIFAAATLADAKSKVERRQEWEEKIAAVKAEVDYLKDQDDKILESLQLERRTRRSSGLLFDRRLRSTWTFPPTTLSQYRPSQPTRSFHTDHHFHPAASAQIAECIPSEYEEVTETVHMEEISTKDDEDYNPDFAETEQIEYSDELDSQNGHLPEWVLRDSRRIKAIQTLALRQFGLRIILRPRIAHRYSGVRVNYPRDVRAARAMMPNVKTTKLLRDIDRLRRRIYELQTNPDSKYDDIIQEWTSSHPEQLQETQASLDEELTEILQSLADKQVSLDEAVLQIAINIFRSVDPDRTLAFGKLIQTFTHMHQNDLNDLLLRSLLPNMFTLPPSLITNILSFFRKSRNLRSMDLFLQMLAGNGWSVNLGPRGTLYKRKQQDGIELVKPPNNLKPGHLEVIYSELIASALLFDQPQRADAWFEIAKSHCSVENFNTLYSYLRFYSINQNWTQGCKVLRRAVDWLATHRDLPSDRVERLIVLMVHLCDSNKQKNAARAVIHAAIDSGFEPNIAHKQTDVKPITDFAFTRWRRAAEYSRPVKATVAETVNRPATEKYLDFARVVGDYLTGVEGSLRRKSVIDSTSQPNQAFGDGNVAFTSVTSQVEKDNEIFALRNEVARMRELLAKIRKDQIEGSFNQDPISEPLNIQYKDEDEPAVPPPPASTPSSSTTKTEAEPLPAATSVASVADKISHSQTTQPILSGPSIPTADATASEKLGPFVQPPSPTSAFDRASGYRSHSPAPKQHNVTYDRVPTMVLQTREPLSLDQKSSSSARRRARKFRVREENTAILTISPTRV</sequence>
<dbReference type="GeneID" id="83197833"/>
<keyword evidence="4" id="KW-1185">Reference proteome</keyword>
<keyword evidence="1" id="KW-0175">Coiled coil</keyword>
<gene>
    <name evidence="3" type="ORF">N7468_001233</name>
</gene>
<evidence type="ECO:0000313" key="4">
    <source>
        <dbReference type="Proteomes" id="UP001150941"/>
    </source>
</evidence>
<dbReference type="EMBL" id="JAPQKS010000002">
    <property type="protein sequence ID" value="KAJ5246250.1"/>
    <property type="molecule type" value="Genomic_DNA"/>
</dbReference>
<reference evidence="3" key="2">
    <citation type="journal article" date="2023" name="IMA Fungus">
        <title>Comparative genomic study of the Penicillium genus elucidates a diverse pangenome and 15 lateral gene transfer events.</title>
        <authorList>
            <person name="Petersen C."/>
            <person name="Sorensen T."/>
            <person name="Nielsen M.R."/>
            <person name="Sondergaard T.E."/>
            <person name="Sorensen J.L."/>
            <person name="Fitzpatrick D.A."/>
            <person name="Frisvad J.C."/>
            <person name="Nielsen K.L."/>
        </authorList>
    </citation>
    <scope>NUCLEOTIDE SEQUENCE</scope>
    <source>
        <strain evidence="3">IBT 19713</strain>
    </source>
</reference>
<evidence type="ECO:0000313" key="3">
    <source>
        <dbReference type="EMBL" id="KAJ5246250.1"/>
    </source>
</evidence>
<name>A0A9W9TWK8_9EURO</name>
<feature type="region of interest" description="Disordered" evidence="2">
    <location>
        <begin position="805"/>
        <end position="826"/>
    </location>
</feature>
<evidence type="ECO:0000256" key="2">
    <source>
        <dbReference type="SAM" id="MobiDB-lite"/>
    </source>
</evidence>
<organism evidence="3 4">
    <name type="scientific">Penicillium chermesinum</name>
    <dbReference type="NCBI Taxonomy" id="63820"/>
    <lineage>
        <taxon>Eukaryota</taxon>
        <taxon>Fungi</taxon>
        <taxon>Dikarya</taxon>
        <taxon>Ascomycota</taxon>
        <taxon>Pezizomycotina</taxon>
        <taxon>Eurotiomycetes</taxon>
        <taxon>Eurotiomycetidae</taxon>
        <taxon>Eurotiales</taxon>
        <taxon>Aspergillaceae</taxon>
        <taxon>Penicillium</taxon>
    </lineage>
</organism>
<dbReference type="Proteomes" id="UP001150941">
    <property type="component" value="Unassembled WGS sequence"/>
</dbReference>
<feature type="region of interest" description="Disordered" evidence="2">
    <location>
        <begin position="698"/>
        <end position="793"/>
    </location>
</feature>
<dbReference type="AlphaFoldDB" id="A0A9W9TWK8"/>
<feature type="coiled-coil region" evidence="1">
    <location>
        <begin position="62"/>
        <end position="89"/>
    </location>
</feature>
<evidence type="ECO:0000256" key="1">
    <source>
        <dbReference type="SAM" id="Coils"/>
    </source>
</evidence>
<accession>A0A9W9TWK8</accession>
<protein>
    <submittedName>
        <fullName evidence="3">Uncharacterized protein</fullName>
    </submittedName>
</protein>
<dbReference type="OrthoDB" id="185373at2759"/>
<reference evidence="3" key="1">
    <citation type="submission" date="2022-11" db="EMBL/GenBank/DDBJ databases">
        <authorList>
            <person name="Petersen C."/>
        </authorList>
    </citation>
    <scope>NUCLEOTIDE SEQUENCE</scope>
    <source>
        <strain evidence="3">IBT 19713</strain>
    </source>
</reference>
<proteinExistence type="predicted"/>
<comment type="caution">
    <text evidence="3">The sequence shown here is derived from an EMBL/GenBank/DDBJ whole genome shotgun (WGS) entry which is preliminary data.</text>
</comment>